<dbReference type="InterPro" id="IPR023606">
    <property type="entry name" value="CoA-Trfase_III_dom_1_sf"/>
</dbReference>
<reference evidence="1 2" key="1">
    <citation type="submission" date="2021-01" db="EMBL/GenBank/DDBJ databases">
        <title>Belnapia mucosa sp. nov. and Belnapia arida sp. nov., isolated from the Tabernas Desert (Almeria, Spain).</title>
        <authorList>
            <person name="Molina-Menor E."/>
            <person name="Vidal-Verdu A."/>
            <person name="Calonge A."/>
            <person name="Satari L."/>
            <person name="Pereto Magraner J."/>
            <person name="Porcar Miralles M."/>
        </authorList>
    </citation>
    <scope>NUCLEOTIDE SEQUENCE [LARGE SCALE GENOMIC DNA]</scope>
    <source>
        <strain evidence="1 2">T6</strain>
    </source>
</reference>
<keyword evidence="1" id="KW-0808">Transferase</keyword>
<dbReference type="InterPro" id="IPR050509">
    <property type="entry name" value="CoA-transferase_III"/>
</dbReference>
<gene>
    <name evidence="1" type="ORF">JMJ55_12325</name>
</gene>
<dbReference type="SUPFAM" id="SSF89796">
    <property type="entry name" value="CoA-transferase family III (CaiB/BaiF)"/>
    <property type="match status" value="1"/>
</dbReference>
<sequence>MVAPLAGKRVLDLGAFCAQRPHGLAAAMAARLCAAYGAEVVRPLPAGGEPLATQPPLLPGGGSALDRFLNAGKRRGPTSGRFDMAIGDSGALEAQADAVPIRARISVFGPGDDPPMSELGLLALSGLLGIVGEAGGPPARLAGHQVAYAAGLAACTGLLAALRAGGEEVVDVSLFDVTAWLNWKVAAGVLVLGAAPTRGNARNNWHTMPASDGHVALVFQDKDWPALRNMLGDERLQAPRFATAAGRAEHRPEFLSVITPWFTARSRAEITAAAQARRIPIGPVLAPVELLRDPQNQARGFLAPDGTPGLPLSWNGARIQPEAADAA</sequence>
<dbReference type="InterPro" id="IPR044855">
    <property type="entry name" value="CoA-Trfase_III_dom3_sf"/>
</dbReference>
<keyword evidence="2" id="KW-1185">Reference proteome</keyword>
<dbReference type="Pfam" id="PF02515">
    <property type="entry name" value="CoA_transf_3"/>
    <property type="match status" value="1"/>
</dbReference>
<dbReference type="Gene3D" id="3.40.50.10540">
    <property type="entry name" value="Crotonobetainyl-coa:carnitine coa-transferase, domain 1"/>
    <property type="match status" value="2"/>
</dbReference>
<dbReference type="InterPro" id="IPR003673">
    <property type="entry name" value="CoA-Trfase_fam_III"/>
</dbReference>
<dbReference type="Gene3D" id="3.30.1540.10">
    <property type="entry name" value="formyl-coa transferase, domain 3"/>
    <property type="match status" value="1"/>
</dbReference>
<name>A0ABS1V345_9PROT</name>
<dbReference type="PANTHER" id="PTHR48228:SF5">
    <property type="entry name" value="ALPHA-METHYLACYL-COA RACEMASE"/>
    <property type="match status" value="1"/>
</dbReference>
<comment type="caution">
    <text evidence="1">The sequence shown here is derived from an EMBL/GenBank/DDBJ whole genome shotgun (WGS) entry which is preliminary data.</text>
</comment>
<organism evidence="1 2">
    <name type="scientific">Belnapia mucosa</name>
    <dbReference type="NCBI Taxonomy" id="2804532"/>
    <lineage>
        <taxon>Bacteria</taxon>
        <taxon>Pseudomonadati</taxon>
        <taxon>Pseudomonadota</taxon>
        <taxon>Alphaproteobacteria</taxon>
        <taxon>Acetobacterales</taxon>
        <taxon>Roseomonadaceae</taxon>
        <taxon>Belnapia</taxon>
    </lineage>
</organism>
<proteinExistence type="predicted"/>
<dbReference type="GO" id="GO:0016740">
    <property type="term" value="F:transferase activity"/>
    <property type="evidence" value="ECO:0007669"/>
    <property type="project" value="UniProtKB-KW"/>
</dbReference>
<dbReference type="Proteomes" id="UP000606490">
    <property type="component" value="Unassembled WGS sequence"/>
</dbReference>
<accession>A0ABS1V345</accession>
<evidence type="ECO:0000313" key="2">
    <source>
        <dbReference type="Proteomes" id="UP000606490"/>
    </source>
</evidence>
<dbReference type="PANTHER" id="PTHR48228">
    <property type="entry name" value="SUCCINYL-COA--D-CITRAMALATE COA-TRANSFERASE"/>
    <property type="match status" value="1"/>
</dbReference>
<evidence type="ECO:0000313" key="1">
    <source>
        <dbReference type="EMBL" id="MBL6456114.1"/>
    </source>
</evidence>
<dbReference type="EMBL" id="JAEUXJ010000004">
    <property type="protein sequence ID" value="MBL6456114.1"/>
    <property type="molecule type" value="Genomic_DNA"/>
</dbReference>
<dbReference type="RefSeq" id="WP_202825848.1">
    <property type="nucleotide sequence ID" value="NZ_JAEUXJ010000004.1"/>
</dbReference>
<protein>
    <submittedName>
        <fullName evidence="1">CoA transferase</fullName>
    </submittedName>
</protein>